<feature type="domain" description="LysM" evidence="4">
    <location>
        <begin position="4879"/>
        <end position="4927"/>
    </location>
</feature>
<evidence type="ECO:0000313" key="5">
    <source>
        <dbReference type="EMBL" id="WUR12415.1"/>
    </source>
</evidence>
<feature type="region of interest" description="Disordered" evidence="3">
    <location>
        <begin position="5148"/>
        <end position="5170"/>
    </location>
</feature>
<gene>
    <name evidence="5" type="ORF">E7V67_022340</name>
</gene>
<dbReference type="InterPro" id="IPR018392">
    <property type="entry name" value="LysM"/>
</dbReference>
<organism evidence="5 6">
    <name type="scientific">[Empedobacter] haloabium</name>
    <dbReference type="NCBI Taxonomy" id="592317"/>
    <lineage>
        <taxon>Bacteria</taxon>
        <taxon>Pseudomonadati</taxon>
        <taxon>Pseudomonadota</taxon>
        <taxon>Betaproteobacteria</taxon>
        <taxon>Burkholderiales</taxon>
        <taxon>Oxalobacteraceae</taxon>
        <taxon>Telluria group</taxon>
        <taxon>Telluria group incertae sedis</taxon>
    </lineage>
</organism>
<dbReference type="PROSITE" id="PS51782">
    <property type="entry name" value="LYSM"/>
    <property type="match status" value="1"/>
</dbReference>
<dbReference type="PANTHER" id="PTHR32305">
    <property type="match status" value="1"/>
</dbReference>
<reference evidence="5 6" key="1">
    <citation type="journal article" date="2019" name="Int. J. Syst. Evol. Microbiol.">
        <title>The Draft Whole-Genome Sequence of the Antibiotic Producer Empedobacter haloabium ATCC 31962 Provides Indications for Its Taxonomic Reclassification.</title>
        <authorList>
            <person name="Miess H."/>
            <person name="Arlt P."/>
            <person name="Apel A.K."/>
            <person name="Weber T."/>
            <person name="Nieselt K."/>
            <person name="Hanssen F."/>
            <person name="Czemmel S."/>
            <person name="Nahnsen S."/>
            <person name="Gross H."/>
        </authorList>
    </citation>
    <scope>NUCLEOTIDE SEQUENCE [LARGE SCALE GENOMIC DNA]</scope>
    <source>
        <strain evidence="5 6">ATCC 31962</strain>
    </source>
</reference>
<protein>
    <submittedName>
        <fullName evidence="5">DUF4214 domain-containing protein</fullName>
    </submittedName>
</protein>
<evidence type="ECO:0000256" key="1">
    <source>
        <dbReference type="ARBA" id="ARBA00022737"/>
    </source>
</evidence>
<dbReference type="InterPro" id="IPR028912">
    <property type="entry name" value="Tox-MPTase4_dom"/>
</dbReference>
<sequence>MFGNSTHGATKEAVYINAANGNLVVNDRDEWLVSLGVDVALTRTYNSQGNLSSGNGSNWMTGPAKRIAGLTGTLNTAGSTVTRIDSDGSSQLYTYDTAGGAYRSTDGDGAHDTLLGDATGWTWLGDYRNRNGIYERYDSAGRIVATGELQQDSVKYTYNAAGQLETVTDQTGDVSRYDYVNGNLVKIRTTPANGQEEVRTYYEYDTQNRLTAVVVDLSPQDRSIADGKVYRTSYQYWDSTSRLKQVRQSDNSELNFIYDDAGRVASVSDALGRITRFDYATPGRTTVTEPAGNRTTYAYDNRGQLTSVTRYVDGAELVTSFYYDASGNVIRTVSPAGRATVYGYDANGNRIMERDADGRTTRRYYSATNYMDNETSYSVADPDGDGPDGPGDGKTQHYVRDNKGRIRFIVSPTRSITEYRYNALGQISSKLEYNRALPATEPLNVLDAWTTQIAAEANGVASQVDYGYDSRGNIASSTTYTGSQGRVGKTDGTQTVRRFIYDQSGQLRSEVVNNSPATSYTYDELGRQLSRTEADGTRKVTTYVDATNQVTVSAYAAGETASYLEQQQFHDASGALLRTYASADKLPEGTGLLKFDYDANGRVRAARDSYNNITHTLYDTAGRKVAEIVGKSMVEYLYDKDGRVTGTIRYAADVDTSLLQASDGTLLYPSLAALRPTTLGEANRRTWSNHDAGGRLLASVDASGYLTRLEYDGAGRLVRTIARAKPVDTNAIVAGQIPAIFPDEAGNDDRISRIFYDNDGKLVGKLDGAGYLTELVYDAAGRLVDTITSLQPARADLRAAGKLDVLRPGPNDKVAHQRNLYDGKGQLVGIVDAANYLTEITYDASGNVTRRRQYAIAVATPTAATLSGLGVQTSADDRVTSYTYNAMNQLVTETAANNDIIRYGYDSAGRQVSITRGSPTTAERTSTRRYDALGRVTGELSPEGAVKLAALPGTTPGNEVARLWADYGITYTYDKDGHRISMTDQLGNRTLYVYDQDRLAATINAAGDWEHYTYDPFGDLIEVARYTTPLTAAQIGTIATAGTVDKLPKTGSAFYTRYYYDNDGRKVYAANADGSVQKTEYNAFDEVTGTLQYRTPLSQIATAIGKRGHASANELSAAVNGAFARQRAYYDTDGRLVYSVDANGNVEGRTYSARDTVASITQYAKSGSDATSVAALAALANASLDRTQSFTYDVRGLRTDATDAMGYRTVTSYNAFGQAGKVTRHSIANGTSPSVLDAVTQTLYDKTGRVRATVDASNVLTAFSYDAEGRVVEQLTFAKRFDNPPSVADIEQALATGSRSTPADDTRQRFVYDKNGRLAATLTLQSAGASNQWAVASQVYDSAGRLVQRTGFATPFASADLKPTDAAIAAWIVDPARATEAGRASNSVVMYFYDANNRPVATATAQRGVDGEREWAVVQTVYDGSGNVQQRIGRATPLKSAAPTMAQIAALAGNANDAVTLYNYDTMGRVTASAKSLGTNGQWALTTREYDAAGNLLSVREHATALTNVNAATPLAGTVDDARDRLTRYSYDGGNRLVATVDTLGSAVRLEYDARGNVVKSTQFATPVSVSGRLGPNFQPAPAATDRVTRTFYDNNNRPAYVIDPEGAVSFRRYDGNGNFIVSIAYATELTAAEANGAASAADVARLMATRAQDADRKQYFAYYADGRLRYAIDAQGYLTGKDYDANGRVLRELAFPIALALSANLSDFEILDKAAKATLAQQTDERTRVTAYDYDAGGNLIAVTDATFNTERYGYDALGRKLSFTNKLGNTWTYAYDAAGHLVSETSPPVTAYADSALARPGNWGGVAQQALVTKMEYDVLGNLVRRIEAHGVAGKERATQYAYDAVGRQVETTLPSVLVYDDAPGKTWSENWYGSDARPKEVASNARTVKVTYDALGNAVSNTDVGGVTSYKIYDRAGRVRWEVDGASYVTGYERNAFGDVVALTRYDGESRLGERTLTTVSAVDFGALVQKNGSKDRTIRYTHDAKGRVLSEMQPVTFVYDAHTTTGNVYQEAGRKTVNEYDAFGAIVRQAVFGANAAGAAVTEAAVTMSYFNARGEKIAQVQALSDLPGNRSGYLTTFDYDFAGNLQRQTEYADAYGSWSATSFAGVTANAANDRVLSYQYDKLNRKTAETRVGVGFYDKGVKRDGDVTTTYGYDAVGNQVKVTDALGNRAYTAYDALGHASATWQGRAATDGKTAFTEFKLDILGNVVLRVDYADGTPDGTEGSTPVATAAMLANSANRITATHYDAAGRAVTMVDAEQFVRADADRSVVYMSYDVYGRLVRKAQFATDNWNNRHVQFEVSRYDALGRVRSVETPGNANLITNVSLPNSQRVYTYNAFGETTAVTLMTGTTGRIVEMTNYDRAGRAWFTNAGDGVSKVTLYDVLGNATAQIVGTDANMDRLANLTTPNAVLALGDVLRTDVRYDLLGRKIDVRRGDTGSQVLVRDARTDSWSVQAATGGTVSPVMLVGEPGEQPASIKVQYRIRGGNAWTDASPERVAAYGAYTGFNAAGLPAGDYEYKVIVQPAGEAQFERTGGTFSVAAGQSRDAALQLARVYAVALNRAADLAGLNHYITRMNAGASLADLVLDFLGSTEGKARFGNDVGATMKNIMDVIFGRAGGDENYATDLAYWTQRYQAALGQPGNARGQVILDLIDTASVHMPPKAKPAQGQDSLETRARKRLDAYAEAAVSYAVDQRGTVVADAKQVFEMAATDLAGAKALATTLGEKNQSRTQIAQVYLALFGRAPEQAGLDSWLNALSSDPSIERIADRILDRDEAKDPLLYPKVDLSTQQYNEQLVRRVYRTMLGRSATVTEQSGWVGRLNSGAISAGKFVVDLTNQVSTYAGSDPAKVAERKLFNNKLGIALSFAQPRLEDNVTGDDQYISKAVIAAVTSQTAIEEAVKDALIIANANASAAKSAQAAAAAAAAGQPLEDMRTQVSRLYVALLNRTPDSVGFDYHLAKLTEGNDGGVSSDRFARLAGEFINGREAATASALLPTTQLGELAFVQRIYQLALGQIPGSDGAKKEMNDFAALLTSKEKYPEVALAIVNGMMRFQGMTQAERDLRAVYDNKVAVGVACAINFSPFDWAGGGDLAAAREVLQRVTAQGTDNAIAYAYQAAQTRFQTNAQKALQSAGAARDSVQARAQAATAATQAAAKLALAKANAVNQTDANRRVLVMQLYVGLLGRDVASFQANPDLAGFAKQMENPKTTGEQLADGFITSPPEGTSIYPPSMSNGDFVRKVYSTMLKGLATPKQSEVDSWIDKLQGPAPLTRGQVAWGILSSFVGYASAQPDKQAADYLAARGAFMTRVSESFAVLAQASQDEIAKAKARLDELDRISSQLESLRLAASSAEQIKNTAVAAVTSALSDANGKGDVTAARRLTIMQLYVTLLQRDPNSATPQKRTLTLSEIEGHLAHPTLQEVVRVMMLSSEMNGAFNTTDKTEFVKMLYRRILGREADAQDSVADWASKINDQARTNDQASRYSVTLDFLNTYYFKYSDGKPEQIDARVALDGKLDQFLKAQQGEADAASSKAQLDAVGPVREASRIYNAYVDKKRELEAANTAVENATTNAKQAKWVLDYDAVFREIVRLYVGIRGSTDFPGLATQIEAMASLASEADREKLRLDIVEGLLNEPESEYKGLDNRTFVTKLYKLTQNRPNPTQPVRKDEIDHWANPLTAGTFTPQYVALYFVRTADSQKYLAQKNSSQISQDRAKAERYRDALEPAKSAQSSAQTAYAPALAEYTNKYEDAKRAAQQARDKYTAASSILSTMNALVDVAGKVSSATSAVRSAALAKAKYQENVDRKSALELTKTADGNAADTFARAAEAAKFAACYAEVGKADALMADAYVKTAAMTQEVQVAAKVAQLYLAVLNRAPALSEIAHWTSRLAAGMPFTTAVQELMTGSEGAAIYAGKTNEEFITKLYKYSFDRDPEPAGMHTWLGDLSGPPPLSREQLVEKWITIVPLLGKDDSTTFGNRVANNLQTVINAGASNDLMPAIRLASQSARNAAARYDSTAQAKLANTASAATIRPLTQLYRALLNRVPDAAGLASWVNSISREKLDMAAVAKGMIELPEGRDFFPAGQSNADFVKLVLSRVLGRDPLPDEVSSWESRAANRGQAVVDIIDHYSNGTEGDMAPAVQRERFNAQVSAAMATLQATTAQHVAATDKAVQRLKQIINDPDSVARHTQEVVYGNTARAGGKPAFQGNQLTLDRWGNVLSITDSRDPNWKTTYTYNQANQQTSGMATGAKDTQTALQTSRYDALGRLVGTIDGRGALNQYVYDTAGNLAQEIHADGGVVTNTYDAFGNRLSTTQPDTVLPGETLPGVTTRYSYDHLGHLLTTRTAAVNVYLAIDTGYGPLPSNLVDHKELVQRREYDELGRLIRSLGSDKTGTEQEYDGSGNVISTATVDKRGDRALHGRTLIAYDAENHKIASKDAKGNSMSWLYDKGRLKTSIDMGGKATEYGYDASGRLLSQTSGYGQNLRYTYSGTNLVRIDDVGTSLSTVYAYDSAGNRVRERQVFLGNQADAAERLQNNTITFDNLNRVTRIQDDQMQLDYEYDANGNRVKIVSRYGSTAPITRFNAFDVMNRQTIVNGDWQVDAQGIGRAVRGSGHAITYDRSGNRLSDTYSGTRVVFNGFSYGIQKNAETTETYHYDLAGRLLSIERDGLLIDERHYDEGGRVSQSGLADKAGRGVADVLKELGIEVARRVYTYNVFGHMTRQKDSNASLDGMQDTWFNGYDAMGNLTGYDVVSAADGKNKGIYRIEYEYRDSYKELKTTLAKDGSVVESSYDVNGNRISIIETKPEKITTRNRLWYDADGHVQSYKKDGKDAGFNLIVNGNVLGEESASPDNLLGSNYMPVTSPSMVAAPSSYSVQSANETLQSIAQGLWGDGNLWYLIADANALTADSKLTVGDILRIPARVNTVHGDYDTYKPYDPSEQIGSTAPTMPPPKANNGCGVMGKILPVIVAVVVTHYLGAIPGSIASQLTAMATGSQDKFDWKAVGRAAISAAATQGLSELQGLPSAFQGDTWQAVAARAALSNAVSQTVAVATGLQKKFEWRNVAASAAGAGMGQVTSEYLTGSNPVADFLKGSPLTRATAVGFAAGVATAVARGGKIEIAQIAGDAFGNALGSSLADSMRPMASSTSSGNGAGSSSGQGNVEDFDTFRARQAVSRAFAKQDAAYLAMADGPDYAGMLLSSASAGGSGTSSGFGAVSNYAGGSLDTGWGAFSTQFTFKDQRGAQVDYLGVIGNSVGKRMTADQARAYDLDQYYSAMRNGDLPTVQSNSPGIARNIGAVEGFFTFNSVGRFLKGYGEGAYNLVSAPFVGTANLVKDGYGFAKQSIFGPEVGVMGDTRPYDPQSGLVRSVMTKGGLATAGDILHGAVMSTPIGTLNALYHGNPEEIGASLPSTALALAGGAVSRTSINSLDAMEGSARLGGQLYGQEKLATLGAYLERRGIALRVGDEHLPPGYAGGFSAGERALVLRDNPTNYEVWHELTHYQQYKALGEPTYSAQTRLMKEQYVFDKLESMPKRWNSLQPEEMSHARWYIDKVGGLW</sequence>
<evidence type="ECO:0000256" key="3">
    <source>
        <dbReference type="SAM" id="MobiDB-lite"/>
    </source>
</evidence>
<evidence type="ECO:0000259" key="4">
    <source>
        <dbReference type="PROSITE" id="PS51782"/>
    </source>
</evidence>
<dbReference type="PANTHER" id="PTHR32305:SF15">
    <property type="entry name" value="PROTEIN RHSA-RELATED"/>
    <property type="match status" value="1"/>
</dbReference>
<feature type="region of interest" description="Disordered" evidence="3">
    <location>
        <begin position="374"/>
        <end position="396"/>
    </location>
</feature>
<dbReference type="Proteomes" id="UP000321323">
    <property type="component" value="Chromosome"/>
</dbReference>
<dbReference type="Pfam" id="PF13946">
    <property type="entry name" value="DUF4214"/>
    <property type="match status" value="2"/>
</dbReference>
<dbReference type="Pfam" id="PF25023">
    <property type="entry name" value="TEN_YD-shell"/>
    <property type="match status" value="1"/>
</dbReference>
<dbReference type="EMBL" id="CP136508">
    <property type="protein sequence ID" value="WUR12415.1"/>
    <property type="molecule type" value="Genomic_DNA"/>
</dbReference>
<dbReference type="Gene3D" id="2.180.10.10">
    <property type="entry name" value="RHS repeat-associated core"/>
    <property type="match status" value="9"/>
</dbReference>
<evidence type="ECO:0000256" key="2">
    <source>
        <dbReference type="SAM" id="Coils"/>
    </source>
</evidence>
<keyword evidence="1" id="KW-0677">Repeat</keyword>
<dbReference type="InterPro" id="IPR025282">
    <property type="entry name" value="DUF4214"/>
</dbReference>
<proteinExistence type="predicted"/>
<dbReference type="InterPro" id="IPR031325">
    <property type="entry name" value="RHS_repeat"/>
</dbReference>
<keyword evidence="6" id="KW-1185">Reference proteome</keyword>
<evidence type="ECO:0000313" key="6">
    <source>
        <dbReference type="Proteomes" id="UP000321323"/>
    </source>
</evidence>
<keyword evidence="2" id="KW-0175">Coiled coil</keyword>
<dbReference type="InterPro" id="IPR050708">
    <property type="entry name" value="T6SS_VgrG/RHS"/>
</dbReference>
<dbReference type="NCBIfam" id="TIGR01643">
    <property type="entry name" value="YD_repeat_2x"/>
    <property type="match status" value="12"/>
</dbReference>
<dbReference type="InterPro" id="IPR006530">
    <property type="entry name" value="YD"/>
</dbReference>
<dbReference type="Pfam" id="PF15640">
    <property type="entry name" value="Tox-MPTase4"/>
    <property type="match status" value="1"/>
</dbReference>
<dbReference type="InterPro" id="IPR056823">
    <property type="entry name" value="TEN-like_YD-shell"/>
</dbReference>
<dbReference type="Gene3D" id="1.10.3130.20">
    <property type="entry name" value="Phycobilisome linker domain"/>
    <property type="match status" value="2"/>
</dbReference>
<name>A0ABZ1UI71_9BURK</name>
<dbReference type="Pfam" id="PF05593">
    <property type="entry name" value="RHS_repeat"/>
    <property type="match status" value="4"/>
</dbReference>
<accession>A0ABZ1UI71</accession>
<feature type="coiled-coil region" evidence="2">
    <location>
        <begin position="3324"/>
        <end position="3351"/>
    </location>
</feature>
<dbReference type="InterPro" id="IPR038255">
    <property type="entry name" value="PBS_linker_sf"/>
</dbReference>